<dbReference type="Proteomes" id="UP000632222">
    <property type="component" value="Unassembled WGS sequence"/>
</dbReference>
<evidence type="ECO:0000313" key="1">
    <source>
        <dbReference type="EMBL" id="GGJ59388.1"/>
    </source>
</evidence>
<name>A0ABQ2DJ63_9DEIO</name>
<comment type="caution">
    <text evidence="1">The sequence shown here is derived from an EMBL/GenBank/DDBJ whole genome shotgun (WGS) entry which is preliminary data.</text>
</comment>
<keyword evidence="2" id="KW-1185">Reference proteome</keyword>
<gene>
    <name evidence="1" type="ORF">GCM10008938_51930</name>
</gene>
<organism evidence="1 2">
    <name type="scientific">Deinococcus roseus</name>
    <dbReference type="NCBI Taxonomy" id="392414"/>
    <lineage>
        <taxon>Bacteria</taxon>
        <taxon>Thermotogati</taxon>
        <taxon>Deinococcota</taxon>
        <taxon>Deinococci</taxon>
        <taxon>Deinococcales</taxon>
        <taxon>Deinococcaceae</taxon>
        <taxon>Deinococcus</taxon>
    </lineage>
</organism>
<accession>A0ABQ2DJ63</accession>
<protein>
    <submittedName>
        <fullName evidence="1">Uncharacterized protein</fullName>
    </submittedName>
</protein>
<proteinExistence type="predicted"/>
<sequence length="78" mass="8438">MQAVQRIPSSIGHGLQKAPFQQGEVWIKRCAANQAQKEAFGQTQLVAKKAVLTGNRWYNAPCLMKSPITAGGPKSLTT</sequence>
<evidence type="ECO:0000313" key="2">
    <source>
        <dbReference type="Proteomes" id="UP000632222"/>
    </source>
</evidence>
<reference evidence="2" key="1">
    <citation type="journal article" date="2019" name="Int. J. Syst. Evol. Microbiol.">
        <title>The Global Catalogue of Microorganisms (GCM) 10K type strain sequencing project: providing services to taxonomists for standard genome sequencing and annotation.</title>
        <authorList>
            <consortium name="The Broad Institute Genomics Platform"/>
            <consortium name="The Broad Institute Genome Sequencing Center for Infectious Disease"/>
            <person name="Wu L."/>
            <person name="Ma J."/>
        </authorList>
    </citation>
    <scope>NUCLEOTIDE SEQUENCE [LARGE SCALE GENOMIC DNA]</scope>
    <source>
        <strain evidence="2">JCM 14370</strain>
    </source>
</reference>
<dbReference type="EMBL" id="BMOD01000051">
    <property type="protein sequence ID" value="GGJ59388.1"/>
    <property type="molecule type" value="Genomic_DNA"/>
</dbReference>